<keyword evidence="2" id="KW-1185">Reference proteome</keyword>
<protein>
    <recommendedName>
        <fullName evidence="3">Sulfate transporter</fullName>
    </recommendedName>
</protein>
<dbReference type="AlphaFoldDB" id="A0A0N0M128"/>
<evidence type="ECO:0000313" key="1">
    <source>
        <dbReference type="EMBL" id="KPH64129.1"/>
    </source>
</evidence>
<dbReference type="OrthoDB" id="7554786at2"/>
<dbReference type="Proteomes" id="UP000037848">
    <property type="component" value="Unassembled WGS sequence"/>
</dbReference>
<comment type="caution">
    <text evidence="1">The sequence shown here is derived from an EMBL/GenBank/DDBJ whole genome shotgun (WGS) entry which is preliminary data.</text>
</comment>
<sequence>MNNVPDGYLKDGKGNLVAIVNIKQTDLIKDEFVKKAIDKAVEMQQTLAEFKQDLMAEADDFIELLAQEHGVNLGGKKGNVTLRTFDSQLKVTLQTQERIELGPELALAKQLIDQCLDEWTEGGNQNIKAIVSKTFNTDKQGSLNPQRILALRKLEISDDSGKWTKAMNIIAESVGVVDSCRFIRFYKQDDKGIEQPISLDIAKL</sequence>
<gene>
    <name evidence="1" type="ORF">ADS77_06890</name>
</gene>
<dbReference type="EMBL" id="LHPH01000006">
    <property type="protein sequence ID" value="KPH64129.1"/>
    <property type="molecule type" value="Genomic_DNA"/>
</dbReference>
<dbReference type="PATRIC" id="fig|187330.3.peg.3402"/>
<dbReference type="InterPro" id="IPR021505">
    <property type="entry name" value="Phage_B3_Orf6"/>
</dbReference>
<dbReference type="Pfam" id="PF11363">
    <property type="entry name" value="DUF3164"/>
    <property type="match status" value="1"/>
</dbReference>
<dbReference type="RefSeq" id="WP_054453583.1">
    <property type="nucleotide sequence ID" value="NZ_LHPH01000006.1"/>
</dbReference>
<evidence type="ECO:0000313" key="2">
    <source>
        <dbReference type="Proteomes" id="UP000037848"/>
    </source>
</evidence>
<organism evidence="1 2">
    <name type="scientific">Pseudoalteromonas porphyrae</name>
    <dbReference type="NCBI Taxonomy" id="187330"/>
    <lineage>
        <taxon>Bacteria</taxon>
        <taxon>Pseudomonadati</taxon>
        <taxon>Pseudomonadota</taxon>
        <taxon>Gammaproteobacteria</taxon>
        <taxon>Alteromonadales</taxon>
        <taxon>Pseudoalteromonadaceae</taxon>
        <taxon>Pseudoalteromonas</taxon>
    </lineage>
</organism>
<reference evidence="1 2" key="1">
    <citation type="submission" date="2015-08" db="EMBL/GenBank/DDBJ databases">
        <title>Draft Genome Sequence of Pseudoalteromonas porphyrae UCD-SED14.</title>
        <authorList>
            <person name="Coil D.A."/>
            <person name="Jospin G."/>
            <person name="Lee R.D."/>
            <person name="Eisen J.A."/>
        </authorList>
    </citation>
    <scope>NUCLEOTIDE SEQUENCE [LARGE SCALE GENOMIC DNA]</scope>
    <source>
        <strain evidence="1 2">UCD-SED14</strain>
    </source>
</reference>
<name>A0A0N0M128_9GAMM</name>
<accession>A0A0N0M128</accession>
<evidence type="ECO:0008006" key="3">
    <source>
        <dbReference type="Google" id="ProtNLM"/>
    </source>
</evidence>
<proteinExistence type="predicted"/>